<accession>A0A386HN69</accession>
<proteinExistence type="predicted"/>
<reference evidence="2 3" key="1">
    <citation type="submission" date="2018-09" db="EMBL/GenBank/DDBJ databases">
        <title>Arachidicoccus sp. nov., a bacterium isolated from soil.</title>
        <authorList>
            <person name="Weon H.-Y."/>
            <person name="Kwon S.-W."/>
            <person name="Lee S.A."/>
        </authorList>
    </citation>
    <scope>NUCLEOTIDE SEQUENCE [LARGE SCALE GENOMIC DNA]</scope>
    <source>
        <strain evidence="2 3">KIS59-12</strain>
    </source>
</reference>
<dbReference type="KEGG" id="ark:D6B99_05950"/>
<dbReference type="Proteomes" id="UP000266118">
    <property type="component" value="Chromosome"/>
</dbReference>
<dbReference type="GO" id="GO:0004180">
    <property type="term" value="F:carboxypeptidase activity"/>
    <property type="evidence" value="ECO:0007669"/>
    <property type="project" value="UniProtKB-KW"/>
</dbReference>
<dbReference type="Pfam" id="PF13715">
    <property type="entry name" value="CarbopepD_reg_2"/>
    <property type="match status" value="1"/>
</dbReference>
<protein>
    <submittedName>
        <fullName evidence="2">Carboxypeptidase-like regulatory domain-containing protein</fullName>
    </submittedName>
</protein>
<gene>
    <name evidence="2" type="ORF">D6B99_05950</name>
</gene>
<dbReference type="InterPro" id="IPR008969">
    <property type="entry name" value="CarboxyPept-like_regulatory"/>
</dbReference>
<dbReference type="SUPFAM" id="SSF49464">
    <property type="entry name" value="Carboxypeptidase regulatory domain-like"/>
    <property type="match status" value="1"/>
</dbReference>
<keyword evidence="2" id="KW-0121">Carboxypeptidase</keyword>
<organism evidence="2 3">
    <name type="scientific">Arachidicoccus soli</name>
    <dbReference type="NCBI Taxonomy" id="2341117"/>
    <lineage>
        <taxon>Bacteria</taxon>
        <taxon>Pseudomonadati</taxon>
        <taxon>Bacteroidota</taxon>
        <taxon>Chitinophagia</taxon>
        <taxon>Chitinophagales</taxon>
        <taxon>Chitinophagaceae</taxon>
        <taxon>Arachidicoccus</taxon>
    </lineage>
</organism>
<dbReference type="OrthoDB" id="1115630at2"/>
<dbReference type="RefSeq" id="WP_119986042.1">
    <property type="nucleotide sequence ID" value="NZ_CP032489.1"/>
</dbReference>
<keyword evidence="2" id="KW-0645">Protease</keyword>
<feature type="chain" id="PRO_5017355591" evidence="1">
    <location>
        <begin position="26"/>
        <end position="212"/>
    </location>
</feature>
<name>A0A386HN69_9BACT</name>
<evidence type="ECO:0000313" key="2">
    <source>
        <dbReference type="EMBL" id="AYD47193.1"/>
    </source>
</evidence>
<evidence type="ECO:0000256" key="1">
    <source>
        <dbReference type="SAM" id="SignalP"/>
    </source>
</evidence>
<feature type="signal peptide" evidence="1">
    <location>
        <begin position="1"/>
        <end position="25"/>
    </location>
</feature>
<keyword evidence="3" id="KW-1185">Reference proteome</keyword>
<dbReference type="EMBL" id="CP032489">
    <property type="protein sequence ID" value="AYD47193.1"/>
    <property type="molecule type" value="Genomic_DNA"/>
</dbReference>
<sequence length="212" mass="23679">MKTKPFAYLLFIALTTFLSAKKVQAQQQQKVIQLYGIVRANDSSSVLPGASVYIKNTRRGTITNDYGIYSIAVLPGTKIEFSFIGFKSVFYTVPNNVSGDQLLISPMLVQDTSYLPTAIVTSLPTPAEFRRMFLETSIPDDNYAIARQNLNLENMLRQMRYLPMDAQSISNMNARELIRQGSQKGLVPSSGIFNPLAWYDFIRSLKEGGGSK</sequence>
<evidence type="ECO:0000313" key="3">
    <source>
        <dbReference type="Proteomes" id="UP000266118"/>
    </source>
</evidence>
<dbReference type="AlphaFoldDB" id="A0A386HN69"/>
<dbReference type="Gene3D" id="2.60.40.1120">
    <property type="entry name" value="Carboxypeptidase-like, regulatory domain"/>
    <property type="match status" value="1"/>
</dbReference>
<keyword evidence="1" id="KW-0732">Signal</keyword>
<keyword evidence="2" id="KW-0378">Hydrolase</keyword>